<dbReference type="PROSITE" id="PS51318">
    <property type="entry name" value="TAT"/>
    <property type="match status" value="1"/>
</dbReference>
<proteinExistence type="predicted"/>
<sequence length="432" mass="46210">MSTITRRALVSTTVVAMTGLVAGFGVFPAIAVSTMTATTAVNIRSKPSTSAKIVGGLYRGQTVTAVSISGGWTKIKFGSGTAYVSSQYLKGGSSLPDATTNQTRVTTTDVNLRKGPGLSYPRIRVLARGTSVTLTGKASRGYTEVKHSSTTGWIASQYLQRGTGLPAITGTRVATADLLIRTTSGSNYKVVGEIPKGATVSITGTVQNGRAQIIYRNAVRWVTAQYLTTPANPGPITPDPNLPKVTGTRYATTTLIIRSTPNDDFTSITEVGIGTLLSITGVVTNGRMQIVYDNAVRWVTAQYLSTTKPLIPAYPVEKGLKPNAIKVHRAVRAKFPQITSIGGVRPDPLPDHPSGRALDLMIPKYKTAAGKALGKEVALWAKANAKSLGINYVIWDQHIWNIQRDKEGWRYMASRGSDSANHKNHVHITVFA</sequence>
<dbReference type="HOGENOM" id="CLU_634327_0_0_11"/>
<dbReference type="STRING" id="1032480.MLP_07250"/>
<dbReference type="RefSeq" id="WP_013861628.1">
    <property type="nucleotide sequence ID" value="NC_015635.1"/>
</dbReference>
<dbReference type="InterPro" id="IPR003646">
    <property type="entry name" value="SH3-like_bac-type"/>
</dbReference>
<dbReference type="KEGG" id="mph:MLP_07250"/>
<protein>
    <recommendedName>
        <fullName evidence="1">SH3b domain-containing protein</fullName>
    </recommendedName>
</protein>
<feature type="domain" description="SH3b" evidence="1">
    <location>
        <begin position="30"/>
        <end position="93"/>
    </location>
</feature>
<feature type="domain" description="SH3b" evidence="1">
    <location>
        <begin position="99"/>
        <end position="163"/>
    </location>
</feature>
<dbReference type="Pfam" id="PF08239">
    <property type="entry name" value="SH3_3"/>
    <property type="match status" value="2"/>
</dbReference>
<dbReference type="OrthoDB" id="2989771at2"/>
<dbReference type="InterPro" id="IPR058593">
    <property type="entry name" value="ARB_07466-like_C"/>
</dbReference>
<accession>F5XL51</accession>
<dbReference type="InterPro" id="IPR052354">
    <property type="entry name" value="Cell_Wall_Dynamics_Protein"/>
</dbReference>
<dbReference type="Proteomes" id="UP000007947">
    <property type="component" value="Chromosome"/>
</dbReference>
<dbReference type="PANTHER" id="PTHR34408">
    <property type="entry name" value="FAMILY PROTEIN, PUTATIVE-RELATED"/>
    <property type="match status" value="1"/>
</dbReference>
<reference evidence="2 3" key="1">
    <citation type="submission" date="2011-05" db="EMBL/GenBank/DDBJ databases">
        <title>Whole genome sequence of Microlunatus phosphovorus NM-1.</title>
        <authorList>
            <person name="Hosoyama A."/>
            <person name="Sasaki K."/>
            <person name="Harada T."/>
            <person name="Igarashi R."/>
            <person name="Kawakoshi A."/>
            <person name="Sasagawa M."/>
            <person name="Fukada J."/>
            <person name="Nakamura S."/>
            <person name="Katano Y."/>
            <person name="Hanada S."/>
            <person name="Kamagata Y."/>
            <person name="Nakamura N."/>
            <person name="Yamazaki S."/>
            <person name="Fujita N."/>
        </authorList>
    </citation>
    <scope>NUCLEOTIDE SEQUENCE [LARGE SCALE GENOMIC DNA]</scope>
    <source>
        <strain evidence="3">ATCC 700054 / DSM 10555 / JCM 9379 / NBRC 101784 / NCIMB 13414 / VKM Ac-1990 / NM-1</strain>
    </source>
</reference>
<dbReference type="InterPro" id="IPR006311">
    <property type="entry name" value="TAT_signal"/>
</dbReference>
<dbReference type="eggNOG" id="COG3103">
    <property type="taxonomic scope" value="Bacteria"/>
</dbReference>
<dbReference type="Gene3D" id="2.30.30.40">
    <property type="entry name" value="SH3 Domains"/>
    <property type="match status" value="3"/>
</dbReference>
<gene>
    <name evidence="2" type="ordered locus">MLP_07250</name>
</gene>
<dbReference type="Pfam" id="PF26571">
    <property type="entry name" value="VldE"/>
    <property type="match status" value="1"/>
</dbReference>
<name>F5XL51_MICPN</name>
<dbReference type="EMBL" id="AP012204">
    <property type="protein sequence ID" value="BAK33739.1"/>
    <property type="molecule type" value="Genomic_DNA"/>
</dbReference>
<dbReference type="PANTHER" id="PTHR34408:SF1">
    <property type="entry name" value="GLYCOSYL HYDROLASE FAMILY 19 DOMAIN-CONTAINING PROTEIN HI_1415"/>
    <property type="match status" value="1"/>
</dbReference>
<evidence type="ECO:0000313" key="2">
    <source>
        <dbReference type="EMBL" id="BAK33739.1"/>
    </source>
</evidence>
<dbReference type="eggNOG" id="COG4991">
    <property type="taxonomic scope" value="Bacteria"/>
</dbReference>
<organism evidence="2 3">
    <name type="scientific">Microlunatus phosphovorus (strain ATCC 700054 / DSM 10555 / JCM 9379 / NBRC 101784 / NCIMB 13414 / VKM Ac-1990 / NM-1)</name>
    <dbReference type="NCBI Taxonomy" id="1032480"/>
    <lineage>
        <taxon>Bacteria</taxon>
        <taxon>Bacillati</taxon>
        <taxon>Actinomycetota</taxon>
        <taxon>Actinomycetes</taxon>
        <taxon>Propionibacteriales</taxon>
        <taxon>Propionibacteriaceae</taxon>
        <taxon>Microlunatus</taxon>
    </lineage>
</organism>
<evidence type="ECO:0000313" key="3">
    <source>
        <dbReference type="Proteomes" id="UP000007947"/>
    </source>
</evidence>
<evidence type="ECO:0000259" key="1">
    <source>
        <dbReference type="PROSITE" id="PS51781"/>
    </source>
</evidence>
<dbReference type="AlphaFoldDB" id="F5XL51"/>
<dbReference type="PROSITE" id="PS51781">
    <property type="entry name" value="SH3B"/>
    <property type="match status" value="2"/>
</dbReference>
<dbReference type="SMART" id="SM00287">
    <property type="entry name" value="SH3b"/>
    <property type="match status" value="4"/>
</dbReference>
<keyword evidence="3" id="KW-1185">Reference proteome</keyword>